<dbReference type="InterPro" id="IPR027478">
    <property type="entry name" value="LdcA_N"/>
</dbReference>
<proteinExistence type="inferred from homology"/>
<dbReference type="InterPro" id="IPR003507">
    <property type="entry name" value="S66_fam"/>
</dbReference>
<keyword evidence="9" id="KW-1185">Reference proteome</keyword>
<evidence type="ECO:0000256" key="1">
    <source>
        <dbReference type="ARBA" id="ARBA00010233"/>
    </source>
</evidence>
<evidence type="ECO:0000256" key="2">
    <source>
        <dbReference type="ARBA" id="ARBA00022645"/>
    </source>
</evidence>
<keyword evidence="3" id="KW-0645">Protease</keyword>
<comment type="caution">
    <text evidence="8">The sequence shown here is derived from an EMBL/GenBank/DDBJ whole genome shotgun (WGS) entry which is preliminary data.</text>
</comment>
<dbReference type="PANTHER" id="PTHR30237:SF2">
    <property type="entry name" value="MUREIN TETRAPEPTIDE CARBOXYPEPTIDASE"/>
    <property type="match status" value="1"/>
</dbReference>
<dbReference type="InterPro" id="IPR029062">
    <property type="entry name" value="Class_I_gatase-like"/>
</dbReference>
<feature type="domain" description="LD-carboxypeptidase N-terminal" evidence="6">
    <location>
        <begin position="10"/>
        <end position="127"/>
    </location>
</feature>
<dbReference type="CDD" id="cd07062">
    <property type="entry name" value="Peptidase_S66_mccF_like"/>
    <property type="match status" value="1"/>
</dbReference>
<dbReference type="Pfam" id="PF02016">
    <property type="entry name" value="Peptidase_S66"/>
    <property type="match status" value="1"/>
</dbReference>
<evidence type="ECO:0000313" key="8">
    <source>
        <dbReference type="EMBL" id="MBD7915365.1"/>
    </source>
</evidence>
<organism evidence="8 9">
    <name type="scientific">Clostridium gallinarum</name>
    <dbReference type="NCBI Taxonomy" id="2762246"/>
    <lineage>
        <taxon>Bacteria</taxon>
        <taxon>Bacillati</taxon>
        <taxon>Bacillota</taxon>
        <taxon>Clostridia</taxon>
        <taxon>Eubacteriales</taxon>
        <taxon>Clostridiaceae</taxon>
        <taxon>Clostridium</taxon>
    </lineage>
</organism>
<evidence type="ECO:0000259" key="6">
    <source>
        <dbReference type="Pfam" id="PF02016"/>
    </source>
</evidence>
<dbReference type="SUPFAM" id="SSF52317">
    <property type="entry name" value="Class I glutamine amidotransferase-like"/>
    <property type="match status" value="1"/>
</dbReference>
<evidence type="ECO:0000256" key="4">
    <source>
        <dbReference type="ARBA" id="ARBA00022801"/>
    </source>
</evidence>
<dbReference type="InterPro" id="IPR027461">
    <property type="entry name" value="Carboxypeptidase_A_C_sf"/>
</dbReference>
<dbReference type="PANTHER" id="PTHR30237">
    <property type="entry name" value="MURAMOYLTETRAPEPTIDE CARBOXYPEPTIDASE"/>
    <property type="match status" value="1"/>
</dbReference>
<dbReference type="RefSeq" id="WP_191750126.1">
    <property type="nucleotide sequence ID" value="NZ_JACSQZ010000030.1"/>
</dbReference>
<dbReference type="SUPFAM" id="SSF141986">
    <property type="entry name" value="LD-carboxypeptidase A C-terminal domain-like"/>
    <property type="match status" value="1"/>
</dbReference>
<keyword evidence="4" id="KW-0378">Hydrolase</keyword>
<dbReference type="EMBL" id="JACSQZ010000030">
    <property type="protein sequence ID" value="MBD7915365.1"/>
    <property type="molecule type" value="Genomic_DNA"/>
</dbReference>
<dbReference type="Pfam" id="PF17676">
    <property type="entry name" value="Peptidase_S66C"/>
    <property type="match status" value="1"/>
</dbReference>
<evidence type="ECO:0000259" key="7">
    <source>
        <dbReference type="Pfam" id="PF17676"/>
    </source>
</evidence>
<comment type="similarity">
    <text evidence="1">Belongs to the peptidase S66 family.</text>
</comment>
<evidence type="ECO:0000256" key="5">
    <source>
        <dbReference type="ARBA" id="ARBA00022825"/>
    </source>
</evidence>
<accession>A0ABR8Q4K9</accession>
<keyword evidence="5" id="KW-0720">Serine protease</keyword>
<protein>
    <submittedName>
        <fullName evidence="8">LD-carboxypeptidase</fullName>
    </submittedName>
</protein>
<gene>
    <name evidence="8" type="ORF">H9660_09415</name>
</gene>
<dbReference type="InterPro" id="IPR040921">
    <property type="entry name" value="Peptidase_S66C"/>
</dbReference>
<dbReference type="PIRSF" id="PIRSF028757">
    <property type="entry name" value="LD-carboxypeptidase"/>
    <property type="match status" value="1"/>
</dbReference>
<feature type="domain" description="LD-carboxypeptidase C-terminal" evidence="7">
    <location>
        <begin position="171"/>
        <end position="283"/>
    </location>
</feature>
<evidence type="ECO:0000313" key="9">
    <source>
        <dbReference type="Proteomes" id="UP000640335"/>
    </source>
</evidence>
<dbReference type="Gene3D" id="3.40.50.10740">
    <property type="entry name" value="Class I glutamine amidotransferase-like"/>
    <property type="match status" value="1"/>
</dbReference>
<dbReference type="Proteomes" id="UP000640335">
    <property type="component" value="Unassembled WGS sequence"/>
</dbReference>
<reference evidence="8 9" key="1">
    <citation type="submission" date="2020-08" db="EMBL/GenBank/DDBJ databases">
        <title>A Genomic Blueprint of the Chicken Gut Microbiome.</title>
        <authorList>
            <person name="Gilroy R."/>
            <person name="Ravi A."/>
            <person name="Getino M."/>
            <person name="Pursley I."/>
            <person name="Horton D.L."/>
            <person name="Alikhan N.-F."/>
            <person name="Baker D."/>
            <person name="Gharbi K."/>
            <person name="Hall N."/>
            <person name="Watson M."/>
            <person name="Adriaenssens E.M."/>
            <person name="Foster-Nyarko E."/>
            <person name="Jarju S."/>
            <person name="Secka A."/>
            <person name="Antonio M."/>
            <person name="Oren A."/>
            <person name="Chaudhuri R."/>
            <person name="La Ragione R.M."/>
            <person name="Hildebrand F."/>
            <person name="Pallen M.J."/>
        </authorList>
    </citation>
    <scope>NUCLEOTIDE SEQUENCE [LARGE SCALE GENOMIC DNA]</scope>
    <source>
        <strain evidence="8 9">Sa3CUN1</strain>
    </source>
</reference>
<keyword evidence="2" id="KW-0121">Carboxypeptidase</keyword>
<dbReference type="InterPro" id="IPR040449">
    <property type="entry name" value="Peptidase_S66_N"/>
</dbReference>
<evidence type="ECO:0000256" key="3">
    <source>
        <dbReference type="ARBA" id="ARBA00022670"/>
    </source>
</evidence>
<name>A0ABR8Q4K9_9CLOT</name>
<dbReference type="Gene3D" id="3.50.30.60">
    <property type="entry name" value="LD-carboxypeptidase A C-terminal domain-like"/>
    <property type="match status" value="1"/>
</dbReference>
<sequence length="286" mass="32653">MSILNKNDTIALISCSNALDISMKKNIDKLITILKSLNLNVITSNALFKNKYNSTENGKFRANELMNLYNNKDIKAIFDLSGGDLCNEILDFLDYNVILKSNTPFIGYSDLTVILNALYTKTNLINFNYQLRNLIRENSLEQIHYFRNVFLENTNMLEELNYKFIKGKSMEGVLIGGNIRCFLKLAGTEYMPDFKDKILFLEALSGDVNKISTFIAQYKQLRAFSDIKGLILGKFTELEETYNESFVIDLFLEKLQEYDFPIIKTSNLGHSANSKAICIGEKIILS</sequence>